<gene>
    <name evidence="3" type="ORF">EW026_g6752</name>
</gene>
<protein>
    <recommendedName>
        <fullName evidence="2">Peptidase M12B domain-containing protein</fullName>
    </recommendedName>
</protein>
<dbReference type="GO" id="GO:0046872">
    <property type="term" value="F:metal ion binding"/>
    <property type="evidence" value="ECO:0007669"/>
    <property type="project" value="UniProtKB-KW"/>
</dbReference>
<keyword evidence="4" id="KW-1185">Reference proteome</keyword>
<dbReference type="GO" id="GO:0004222">
    <property type="term" value="F:metalloendopeptidase activity"/>
    <property type="evidence" value="ECO:0007669"/>
    <property type="project" value="InterPro"/>
</dbReference>
<sequence length="437" mass="46127">MTPHEYHVASGGLDTGYVAPPARTCAHDALDFNTNPLANPVLRRPLAPPVTPWYDPLGFLDTHAHHTNETLWKRDDVAGGGLNSNFEGSIGQSAGCPSAQKVIYMGVAADCVYTSSYGSTQNASQQIISNFNTASALYKSTFNVSLGIVELQVHDPTCPLTPDPLNPWNLPCQDNVTLNDRLSLFSEWRGQKGNDGAGLWHLMSGCPTGTEVGIAWLATLCQQTATGSPGSFVSGTAVSTSGLIEWQVVAHEIGHNFGAIHDCTDACDSGGGSTQCCPLSASTCNANSQFLMSPVAETSEMKFSPCSLGNICSLMLGGGAGGQTNTTCLVDASTAKETITLQMCGNGIVEDGEDCDPGKGVNSTCCNTTTCKFQSGAIWLRPGMCKTFRSQYLLLWSSGLLSLFCYGSFSQQFIGAAIVVPSKYIQNQPCGVNVPND</sequence>
<dbReference type="PANTHER" id="PTHR11905:SF159">
    <property type="entry name" value="ADAM METALLOPROTEASE"/>
    <property type="match status" value="1"/>
</dbReference>
<dbReference type="Pfam" id="PF13688">
    <property type="entry name" value="Reprolysin_5"/>
    <property type="match status" value="1"/>
</dbReference>
<dbReference type="GO" id="GO:0006508">
    <property type="term" value="P:proteolysis"/>
    <property type="evidence" value="ECO:0007669"/>
    <property type="project" value="InterPro"/>
</dbReference>
<evidence type="ECO:0000313" key="4">
    <source>
        <dbReference type="Proteomes" id="UP000309038"/>
    </source>
</evidence>
<proteinExistence type="predicted"/>
<keyword evidence="1" id="KW-0479">Metal-binding</keyword>
<organism evidence="3 4">
    <name type="scientific">Hermanssonia centrifuga</name>
    <dbReference type="NCBI Taxonomy" id="98765"/>
    <lineage>
        <taxon>Eukaryota</taxon>
        <taxon>Fungi</taxon>
        <taxon>Dikarya</taxon>
        <taxon>Basidiomycota</taxon>
        <taxon>Agaricomycotina</taxon>
        <taxon>Agaricomycetes</taxon>
        <taxon>Polyporales</taxon>
        <taxon>Meruliaceae</taxon>
        <taxon>Hermanssonia</taxon>
    </lineage>
</organism>
<comment type="caution">
    <text evidence="1">Lacks conserved residue(s) required for the propagation of feature annotation.</text>
</comment>
<keyword evidence="1" id="KW-0862">Zinc</keyword>
<feature type="domain" description="Peptidase M12B" evidence="2">
    <location>
        <begin position="101"/>
        <end position="311"/>
    </location>
</feature>
<dbReference type="InterPro" id="IPR034028">
    <property type="entry name" value="ZnMc_ADAM_fungal"/>
</dbReference>
<feature type="active site" evidence="1">
    <location>
        <position position="252"/>
    </location>
</feature>
<comment type="caution">
    <text evidence="3">The sequence shown here is derived from an EMBL/GenBank/DDBJ whole genome shotgun (WGS) entry which is preliminary data.</text>
</comment>
<feature type="binding site" evidence="1">
    <location>
        <position position="255"/>
    </location>
    <ligand>
        <name>Zn(2+)</name>
        <dbReference type="ChEBI" id="CHEBI:29105"/>
        <note>catalytic</note>
    </ligand>
</feature>
<dbReference type="InterPro" id="IPR036436">
    <property type="entry name" value="Disintegrin_dom_sf"/>
</dbReference>
<dbReference type="PROSITE" id="PS50215">
    <property type="entry name" value="ADAM_MEPRO"/>
    <property type="match status" value="1"/>
</dbReference>
<dbReference type="InterPro" id="IPR001590">
    <property type="entry name" value="Peptidase_M12B"/>
</dbReference>
<dbReference type="AlphaFoldDB" id="A0A4S4KA21"/>
<dbReference type="Gene3D" id="4.10.70.10">
    <property type="entry name" value="Disintegrin domain"/>
    <property type="match status" value="1"/>
</dbReference>
<dbReference type="Gene3D" id="3.40.390.10">
    <property type="entry name" value="Collagenase (Catalytic Domain)"/>
    <property type="match status" value="1"/>
</dbReference>
<dbReference type="Proteomes" id="UP000309038">
    <property type="component" value="Unassembled WGS sequence"/>
</dbReference>
<name>A0A4S4KA21_9APHY</name>
<feature type="binding site" evidence="1">
    <location>
        <position position="261"/>
    </location>
    <ligand>
        <name>Zn(2+)</name>
        <dbReference type="ChEBI" id="CHEBI:29105"/>
        <note>catalytic</note>
    </ligand>
</feature>
<dbReference type="EMBL" id="SGPJ01000397">
    <property type="protein sequence ID" value="THG94785.1"/>
    <property type="molecule type" value="Genomic_DNA"/>
</dbReference>
<reference evidence="3 4" key="1">
    <citation type="submission" date="2019-02" db="EMBL/GenBank/DDBJ databases">
        <title>Genome sequencing of the rare red list fungi Phlebia centrifuga.</title>
        <authorList>
            <person name="Buettner E."/>
            <person name="Kellner H."/>
        </authorList>
    </citation>
    <scope>NUCLEOTIDE SEQUENCE [LARGE SCALE GENOMIC DNA]</scope>
    <source>
        <strain evidence="3 4">DSM 108282</strain>
    </source>
</reference>
<dbReference type="PANTHER" id="PTHR11905">
    <property type="entry name" value="ADAM A DISINTEGRIN AND METALLOPROTEASE DOMAIN"/>
    <property type="match status" value="1"/>
</dbReference>
<dbReference type="CDD" id="cd04271">
    <property type="entry name" value="ZnMc_ADAM_fungal"/>
    <property type="match status" value="1"/>
</dbReference>
<dbReference type="SUPFAM" id="SSF55486">
    <property type="entry name" value="Metalloproteases ('zincins'), catalytic domain"/>
    <property type="match status" value="1"/>
</dbReference>
<evidence type="ECO:0000259" key="2">
    <source>
        <dbReference type="PROSITE" id="PS50215"/>
    </source>
</evidence>
<dbReference type="InterPro" id="IPR024079">
    <property type="entry name" value="MetalloPept_cat_dom_sf"/>
</dbReference>
<evidence type="ECO:0000313" key="3">
    <source>
        <dbReference type="EMBL" id="THG94785.1"/>
    </source>
</evidence>
<feature type="binding site" evidence="1">
    <location>
        <position position="251"/>
    </location>
    <ligand>
        <name>Zn(2+)</name>
        <dbReference type="ChEBI" id="CHEBI:29105"/>
        <note>catalytic</note>
    </ligand>
</feature>
<evidence type="ECO:0000256" key="1">
    <source>
        <dbReference type="PROSITE-ProRule" id="PRU00276"/>
    </source>
</evidence>
<accession>A0A4S4KA21</accession>